<dbReference type="AlphaFoldDB" id="A0A5B1LND1"/>
<feature type="chain" id="PRO_5022852031" evidence="1">
    <location>
        <begin position="27"/>
        <end position="178"/>
    </location>
</feature>
<dbReference type="RefSeq" id="WP_149726577.1">
    <property type="nucleotide sequence ID" value="NZ_VUJV01000001.1"/>
</dbReference>
<organism evidence="2 3">
    <name type="scientific">Nocardioides humilatus</name>
    <dbReference type="NCBI Taxonomy" id="2607660"/>
    <lineage>
        <taxon>Bacteria</taxon>
        <taxon>Bacillati</taxon>
        <taxon>Actinomycetota</taxon>
        <taxon>Actinomycetes</taxon>
        <taxon>Propionibacteriales</taxon>
        <taxon>Nocardioidaceae</taxon>
        <taxon>Nocardioides</taxon>
    </lineage>
</organism>
<evidence type="ECO:0000256" key="1">
    <source>
        <dbReference type="SAM" id="SignalP"/>
    </source>
</evidence>
<reference evidence="2 3" key="2">
    <citation type="submission" date="2019-09" db="EMBL/GenBank/DDBJ databases">
        <authorList>
            <person name="Jin C."/>
        </authorList>
    </citation>
    <scope>NUCLEOTIDE SEQUENCE [LARGE SCALE GENOMIC DNA]</scope>
    <source>
        <strain evidence="2 3">BN130099</strain>
    </source>
</reference>
<feature type="signal peptide" evidence="1">
    <location>
        <begin position="1"/>
        <end position="26"/>
    </location>
</feature>
<dbReference type="EMBL" id="VUJV01000001">
    <property type="protein sequence ID" value="KAA1421117.1"/>
    <property type="molecule type" value="Genomic_DNA"/>
</dbReference>
<proteinExistence type="predicted"/>
<gene>
    <name evidence="2" type="ORF">F0U44_01990</name>
</gene>
<sequence length="178" mass="18853">MNKIARTAAALSAAAFTVGLAGPANAELFGIDDPNDSPHGSDLFAASVDHRAHKLVIETTHDNLRRAPSSGSGGVVFIDTDSEDPGPEYAFVAGFTEGTDYQLIEVEAFRPETWGEPVEGSYSLDVDYAADTATFVISRGAIGNPDEVRVAIRVSGPAFASRDWLGQAHSFTPWLARG</sequence>
<comment type="caution">
    <text evidence="2">The sequence shown here is derived from an EMBL/GenBank/DDBJ whole genome shotgun (WGS) entry which is preliminary data.</text>
</comment>
<keyword evidence="1" id="KW-0732">Signal</keyword>
<evidence type="ECO:0000313" key="2">
    <source>
        <dbReference type="EMBL" id="KAA1421117.1"/>
    </source>
</evidence>
<accession>A0A5B1LND1</accession>
<protein>
    <submittedName>
        <fullName evidence="2">Uncharacterized protein</fullName>
    </submittedName>
</protein>
<reference evidence="2 3" key="1">
    <citation type="submission" date="2019-09" db="EMBL/GenBank/DDBJ databases">
        <title>Nocardioides panacisoli sp. nov., isolated from the soil of a ginseng field.</title>
        <authorList>
            <person name="Cho C."/>
        </authorList>
    </citation>
    <scope>NUCLEOTIDE SEQUENCE [LARGE SCALE GENOMIC DNA]</scope>
    <source>
        <strain evidence="2 3">BN130099</strain>
    </source>
</reference>
<name>A0A5B1LND1_9ACTN</name>
<evidence type="ECO:0000313" key="3">
    <source>
        <dbReference type="Proteomes" id="UP000325003"/>
    </source>
</evidence>
<dbReference type="Proteomes" id="UP000325003">
    <property type="component" value="Unassembled WGS sequence"/>
</dbReference>
<keyword evidence="3" id="KW-1185">Reference proteome</keyword>